<keyword evidence="1" id="KW-0812">Transmembrane</keyword>
<evidence type="ECO:0000313" key="2">
    <source>
        <dbReference type="EMBL" id="KAE9528716.1"/>
    </source>
</evidence>
<keyword evidence="1" id="KW-1133">Transmembrane helix</keyword>
<sequence length="309" mass="34865">MKVKDVLLIVPDFHLCKSFGLYIEVHYYDEKKNNEELLLIITKFTIVVDSHNSKQTWDENKDLRQDQPIYILLSPSATSKFLCCILAFCIVAPCFGHTISEEHPISPDFNNILECFAGNGNSAIIVPNEFVRFPSSSIASKDFNISRAYRRFLAGGTAINESAPNLELNHLSLTNPQSITINNDLQLSAGRKALSCSSLVNVPCIVKMCNIFNFRRYDLPSIPKTVAVSLLGSLLWFKLKYDLSCEESKVADKIISLKVLNSFLSYDPMQFILFILFMLGLVIKIGIKIKTETVFIFNDSLLYSLQDIP</sequence>
<evidence type="ECO:0000256" key="1">
    <source>
        <dbReference type="SAM" id="Phobius"/>
    </source>
</evidence>
<dbReference type="Proteomes" id="UP000475862">
    <property type="component" value="Unassembled WGS sequence"/>
</dbReference>
<organism evidence="2 3">
    <name type="scientific">Aphis glycines</name>
    <name type="common">Soybean aphid</name>
    <dbReference type="NCBI Taxonomy" id="307491"/>
    <lineage>
        <taxon>Eukaryota</taxon>
        <taxon>Metazoa</taxon>
        <taxon>Ecdysozoa</taxon>
        <taxon>Arthropoda</taxon>
        <taxon>Hexapoda</taxon>
        <taxon>Insecta</taxon>
        <taxon>Pterygota</taxon>
        <taxon>Neoptera</taxon>
        <taxon>Paraneoptera</taxon>
        <taxon>Hemiptera</taxon>
        <taxon>Sternorrhyncha</taxon>
        <taxon>Aphidomorpha</taxon>
        <taxon>Aphidoidea</taxon>
        <taxon>Aphididae</taxon>
        <taxon>Aphidini</taxon>
        <taxon>Aphis</taxon>
        <taxon>Aphis</taxon>
    </lineage>
</organism>
<dbReference type="EMBL" id="VYZN01000048">
    <property type="protein sequence ID" value="KAE9528716.1"/>
    <property type="molecule type" value="Genomic_DNA"/>
</dbReference>
<proteinExistence type="predicted"/>
<protein>
    <submittedName>
        <fullName evidence="2">Uncharacterized protein</fullName>
    </submittedName>
</protein>
<keyword evidence="3" id="KW-1185">Reference proteome</keyword>
<name>A0A6G0T9U0_APHGL</name>
<evidence type="ECO:0000313" key="3">
    <source>
        <dbReference type="Proteomes" id="UP000475862"/>
    </source>
</evidence>
<comment type="caution">
    <text evidence="2">The sequence shown here is derived from an EMBL/GenBank/DDBJ whole genome shotgun (WGS) entry which is preliminary data.</text>
</comment>
<reference evidence="2 3" key="1">
    <citation type="submission" date="2019-08" db="EMBL/GenBank/DDBJ databases">
        <title>The genome of the soybean aphid Biotype 1, its phylome, world population structure and adaptation to the North American continent.</title>
        <authorList>
            <person name="Giordano R."/>
            <person name="Donthu R.K."/>
            <person name="Hernandez A.G."/>
            <person name="Wright C.L."/>
            <person name="Zimin A.V."/>
        </authorList>
    </citation>
    <scope>NUCLEOTIDE SEQUENCE [LARGE SCALE GENOMIC DNA]</scope>
    <source>
        <tissue evidence="2">Whole aphids</tissue>
    </source>
</reference>
<accession>A0A6G0T9U0</accession>
<keyword evidence="1" id="KW-0472">Membrane</keyword>
<gene>
    <name evidence="2" type="ORF">AGLY_012291</name>
</gene>
<dbReference type="AlphaFoldDB" id="A0A6G0T9U0"/>
<feature type="transmembrane region" description="Helical" evidence="1">
    <location>
        <begin position="269"/>
        <end position="287"/>
    </location>
</feature>